<sequence length="483" mass="54211">MNSNDKYTLTQPSDDSIREFGHFWNECKETRVGLNSAQLFRRTGGDMADLFNKHIKKATSRTKEKLLEGIGKAKATQDETFDSHAANLAKQSKTFERIYKDVKAYAAALRALNQAERTLRDTIRESYESEWPEREHLTAILDNLDIQTNEMEKTLTEELPQSLSNYVAQFGELKKKVDKRGRKLVDYDHAKHTYSSAKASSKKGETDPKVAKAFSELQQAETLYKEINNELLESLPAAYDNRITFYVNMLQTLFNSHSVYQTECSKLNKQVVSQLDRLGESIDILRVPRPEPRPITPADSVTDMGSHRSTPSPAPAPPPATPASLADSASGQANASTGNPFEEDNVEEVFENKIYPKLAAVPPRADKDEEKDAKETPKKEKDPTNPFDEDTDDEQQQAVPAVVPPTEHALEGVTKEARKVLYLVKATHEYKAVDTDELSFGPGEELKVLESKPEDQVDEGWQLGEKSDGTRGVFPENFTKKID</sequence>
<evidence type="ECO:0000256" key="4">
    <source>
        <dbReference type="PROSITE-ProRule" id="PRU00192"/>
    </source>
</evidence>
<dbReference type="EMBL" id="JAVFWL010000004">
    <property type="protein sequence ID" value="KAK6752745.1"/>
    <property type="molecule type" value="Genomic_DNA"/>
</dbReference>
<organism evidence="8 9">
    <name type="scientific">Necator americanus</name>
    <name type="common">Human hookworm</name>
    <dbReference type="NCBI Taxonomy" id="51031"/>
    <lineage>
        <taxon>Eukaryota</taxon>
        <taxon>Metazoa</taxon>
        <taxon>Ecdysozoa</taxon>
        <taxon>Nematoda</taxon>
        <taxon>Chromadorea</taxon>
        <taxon>Rhabditida</taxon>
        <taxon>Rhabditina</taxon>
        <taxon>Rhabditomorpha</taxon>
        <taxon>Strongyloidea</taxon>
        <taxon>Ancylostomatidae</taxon>
        <taxon>Bunostominae</taxon>
        <taxon>Necator</taxon>
    </lineage>
</organism>
<evidence type="ECO:0000313" key="8">
    <source>
        <dbReference type="EMBL" id="KAK6752745.1"/>
    </source>
</evidence>
<dbReference type="InterPro" id="IPR027267">
    <property type="entry name" value="AH/BAR_dom_sf"/>
</dbReference>
<dbReference type="Gene3D" id="1.20.1270.60">
    <property type="entry name" value="Arfaptin homology (AH) domain/BAR domain"/>
    <property type="match status" value="1"/>
</dbReference>
<evidence type="ECO:0000256" key="3">
    <source>
        <dbReference type="ARBA" id="ARBA00022490"/>
    </source>
</evidence>
<reference evidence="8 9" key="1">
    <citation type="submission" date="2023-08" db="EMBL/GenBank/DDBJ databases">
        <title>A Necator americanus chromosomal reference genome.</title>
        <authorList>
            <person name="Ilik V."/>
            <person name="Petrzelkova K.J."/>
            <person name="Pardy F."/>
            <person name="Fuh T."/>
            <person name="Niatou-Singa F.S."/>
            <person name="Gouil Q."/>
            <person name="Baker L."/>
            <person name="Ritchie M.E."/>
            <person name="Jex A.R."/>
            <person name="Gazzola D."/>
            <person name="Li H."/>
            <person name="Toshio Fujiwara R."/>
            <person name="Zhan B."/>
            <person name="Aroian R.V."/>
            <person name="Pafco B."/>
            <person name="Schwarz E.M."/>
        </authorList>
    </citation>
    <scope>NUCLEOTIDE SEQUENCE [LARGE SCALE GENOMIC DNA]</scope>
    <source>
        <strain evidence="8 9">Aroian</strain>
        <tissue evidence="8">Whole animal</tissue>
    </source>
</reference>
<dbReference type="InterPro" id="IPR004148">
    <property type="entry name" value="BAR_dom"/>
</dbReference>
<proteinExistence type="predicted"/>
<gene>
    <name evidence="8" type="primary">Necator_chrIV.g17181</name>
    <name evidence="8" type="ORF">RB195_003883</name>
</gene>
<dbReference type="PRINTS" id="PR00452">
    <property type="entry name" value="SH3DOMAIN"/>
</dbReference>
<dbReference type="PRINTS" id="PR01251">
    <property type="entry name" value="AMPHIPHYSIN"/>
</dbReference>
<evidence type="ECO:0000313" key="9">
    <source>
        <dbReference type="Proteomes" id="UP001303046"/>
    </source>
</evidence>
<dbReference type="PROSITE" id="PS50002">
    <property type="entry name" value="SH3"/>
    <property type="match status" value="1"/>
</dbReference>
<evidence type="ECO:0008006" key="10">
    <source>
        <dbReference type="Google" id="ProtNLM"/>
    </source>
</evidence>
<dbReference type="PROSITE" id="PS51021">
    <property type="entry name" value="BAR"/>
    <property type="match status" value="1"/>
</dbReference>
<dbReference type="InterPro" id="IPR001452">
    <property type="entry name" value="SH3_domain"/>
</dbReference>
<evidence type="ECO:0000256" key="5">
    <source>
        <dbReference type="SAM" id="MobiDB-lite"/>
    </source>
</evidence>
<accession>A0ABR1DRV9</accession>
<dbReference type="PANTHER" id="PTHR46514">
    <property type="entry name" value="AMPHIPHYSIN"/>
    <property type="match status" value="1"/>
</dbReference>
<comment type="subcellular location">
    <subcellularLocation>
        <location evidence="1">Cytoplasm</location>
    </subcellularLocation>
</comment>
<dbReference type="SMART" id="SM00326">
    <property type="entry name" value="SH3"/>
    <property type="match status" value="1"/>
</dbReference>
<dbReference type="Gene3D" id="2.30.30.40">
    <property type="entry name" value="SH3 Domains"/>
    <property type="match status" value="1"/>
</dbReference>
<dbReference type="Pfam" id="PF14604">
    <property type="entry name" value="SH3_9"/>
    <property type="match status" value="1"/>
</dbReference>
<dbReference type="SUPFAM" id="SSF103657">
    <property type="entry name" value="BAR/IMD domain-like"/>
    <property type="match status" value="1"/>
</dbReference>
<evidence type="ECO:0000256" key="1">
    <source>
        <dbReference type="ARBA" id="ARBA00004496"/>
    </source>
</evidence>
<keyword evidence="9" id="KW-1185">Reference proteome</keyword>
<comment type="caution">
    <text evidence="8">The sequence shown here is derived from an EMBL/GenBank/DDBJ whole genome shotgun (WGS) entry which is preliminary data.</text>
</comment>
<dbReference type="SUPFAM" id="SSF50044">
    <property type="entry name" value="SH3-domain"/>
    <property type="match status" value="1"/>
</dbReference>
<dbReference type="InterPro" id="IPR036028">
    <property type="entry name" value="SH3-like_dom_sf"/>
</dbReference>
<dbReference type="InterPro" id="IPR003005">
    <property type="entry name" value="Amphiphysin"/>
</dbReference>
<protein>
    <recommendedName>
        <fullName evidence="10">BAR domain protein</fullName>
    </recommendedName>
</protein>
<dbReference type="Pfam" id="PF03114">
    <property type="entry name" value="BAR"/>
    <property type="match status" value="1"/>
</dbReference>
<evidence type="ECO:0000259" key="6">
    <source>
        <dbReference type="PROSITE" id="PS50002"/>
    </source>
</evidence>
<name>A0ABR1DRV9_NECAM</name>
<feature type="compositionally biased region" description="Basic and acidic residues" evidence="5">
    <location>
        <begin position="364"/>
        <end position="383"/>
    </location>
</feature>
<feature type="domain" description="SH3" evidence="6">
    <location>
        <begin position="419"/>
        <end position="483"/>
    </location>
</feature>
<evidence type="ECO:0000256" key="2">
    <source>
        <dbReference type="ARBA" id="ARBA00022443"/>
    </source>
</evidence>
<keyword evidence="3" id="KW-0963">Cytoplasm</keyword>
<feature type="domain" description="BAR" evidence="7">
    <location>
        <begin position="66"/>
        <end position="284"/>
    </location>
</feature>
<evidence type="ECO:0000259" key="7">
    <source>
        <dbReference type="PROSITE" id="PS51021"/>
    </source>
</evidence>
<feature type="region of interest" description="Disordered" evidence="5">
    <location>
        <begin position="450"/>
        <end position="483"/>
    </location>
</feature>
<dbReference type="PANTHER" id="PTHR46514:SF3">
    <property type="entry name" value="AMPHIPHYSIN"/>
    <property type="match status" value="1"/>
</dbReference>
<feature type="region of interest" description="Disordered" evidence="5">
    <location>
        <begin position="283"/>
        <end position="342"/>
    </location>
</feature>
<feature type="region of interest" description="Disordered" evidence="5">
    <location>
        <begin position="357"/>
        <end position="397"/>
    </location>
</feature>
<dbReference type="Proteomes" id="UP001303046">
    <property type="component" value="Unassembled WGS sequence"/>
</dbReference>
<feature type="compositionally biased region" description="Pro residues" evidence="5">
    <location>
        <begin position="312"/>
        <end position="321"/>
    </location>
</feature>
<keyword evidence="2 4" id="KW-0728">SH3 domain</keyword>
<dbReference type="SMART" id="SM00721">
    <property type="entry name" value="BAR"/>
    <property type="match status" value="1"/>
</dbReference>